<organism evidence="1 2">
    <name type="scientific">Enterococcus faecium 505</name>
    <dbReference type="NCBI Taxonomy" id="1134806"/>
    <lineage>
        <taxon>Bacteria</taxon>
        <taxon>Bacillati</taxon>
        <taxon>Bacillota</taxon>
        <taxon>Bacilli</taxon>
        <taxon>Lactobacillales</taxon>
        <taxon>Enterococcaceae</taxon>
        <taxon>Enterococcus</taxon>
    </lineage>
</organism>
<gene>
    <name evidence="1" type="ORF">HMPREF1348_01334</name>
</gene>
<dbReference type="PATRIC" id="fig|1134806.3.peg.1276"/>
<evidence type="ECO:0000313" key="1">
    <source>
        <dbReference type="EMBL" id="EJY45639.1"/>
    </source>
</evidence>
<dbReference type="Proteomes" id="UP000006403">
    <property type="component" value="Unassembled WGS sequence"/>
</dbReference>
<sequence length="40" mass="4514">MNPILFLEEATSGTLFSRSGEISILVRVLEKQNGKRNLHD</sequence>
<dbReference type="HOGENOM" id="CLU_3289153_0_0_9"/>
<accession>J6YY05</accession>
<proteinExistence type="predicted"/>
<dbReference type="EMBL" id="AMBL01000042">
    <property type="protein sequence ID" value="EJY45639.1"/>
    <property type="molecule type" value="Genomic_DNA"/>
</dbReference>
<protein>
    <submittedName>
        <fullName evidence="1">Uncharacterized protein</fullName>
    </submittedName>
</protein>
<name>J6YY05_ENTFC</name>
<dbReference type="AlphaFoldDB" id="J6YY05"/>
<comment type="caution">
    <text evidence="1">The sequence shown here is derived from an EMBL/GenBank/DDBJ whole genome shotgun (WGS) entry which is preliminary data.</text>
</comment>
<reference evidence="1 2" key="1">
    <citation type="submission" date="2012-04" db="EMBL/GenBank/DDBJ databases">
        <authorList>
            <person name="Weinstock G."/>
            <person name="Sodergren E."/>
            <person name="Lobos E.A."/>
            <person name="Fulton L."/>
            <person name="Fulton R."/>
            <person name="Courtney L."/>
            <person name="Fronick C."/>
            <person name="O'Laughlin M."/>
            <person name="Godfrey J."/>
            <person name="Wilson R.M."/>
            <person name="Miner T."/>
            <person name="Farmer C."/>
            <person name="Delehaunty K."/>
            <person name="Cordes M."/>
            <person name="Minx P."/>
            <person name="Tomlinson C."/>
            <person name="Chen J."/>
            <person name="Wollam A."/>
            <person name="Pepin K.H."/>
            <person name="Bhonagiri V."/>
            <person name="Zhang X."/>
            <person name="Suruliraj S."/>
            <person name="Warren W."/>
            <person name="Mitreva M."/>
            <person name="Mardis E.R."/>
            <person name="Wilson R.K."/>
        </authorList>
    </citation>
    <scope>NUCLEOTIDE SEQUENCE [LARGE SCALE GENOMIC DNA]</scope>
    <source>
        <strain evidence="1 2">505</strain>
    </source>
</reference>
<evidence type="ECO:0000313" key="2">
    <source>
        <dbReference type="Proteomes" id="UP000006403"/>
    </source>
</evidence>